<dbReference type="PANTHER" id="PTHR46204">
    <property type="entry name" value="CHITIN ELICITOR RECEPTOR KINASE 1-RELATED"/>
    <property type="match status" value="1"/>
</dbReference>
<sequence>MRNAKQDYLVSVPCGCKDVDGTVGYFYDTSYKVQTGDTVYNVATEIYSGQAWKAGEEGLIAAGEIIPIHLVCGCLEGVSQVVVTYTVQDLDTISGIAGLLSSTVEGIQSLNPATLTQNPGFLDVGWVLFVPMQMNGTQSSP</sequence>
<protein>
    <recommendedName>
        <fullName evidence="8">LysM domain-containing protein</fullName>
    </recommendedName>
</protein>
<dbReference type="CDD" id="cd00118">
    <property type="entry name" value="LysM"/>
    <property type="match status" value="1"/>
</dbReference>
<feature type="domain" description="LysM" evidence="8">
    <location>
        <begin position="83"/>
        <end position="130"/>
    </location>
</feature>
<dbReference type="SUPFAM" id="SSF54106">
    <property type="entry name" value="LysM domain"/>
    <property type="match status" value="1"/>
</dbReference>
<dbReference type="PROSITE" id="PS51782">
    <property type="entry name" value="LYSM"/>
    <property type="match status" value="1"/>
</dbReference>
<evidence type="ECO:0000256" key="5">
    <source>
        <dbReference type="ARBA" id="ARBA00022989"/>
    </source>
</evidence>
<evidence type="ECO:0000259" key="8">
    <source>
        <dbReference type="PROSITE" id="PS51782"/>
    </source>
</evidence>
<evidence type="ECO:0000256" key="2">
    <source>
        <dbReference type="ARBA" id="ARBA00022475"/>
    </source>
</evidence>
<gene>
    <name evidence="9" type="ORF">IFM89_006348</name>
</gene>
<evidence type="ECO:0000313" key="10">
    <source>
        <dbReference type="Proteomes" id="UP000631114"/>
    </source>
</evidence>
<keyword evidence="10" id="KW-1185">Reference proteome</keyword>
<dbReference type="PANTHER" id="PTHR46204:SF8">
    <property type="entry name" value="PROTEIN KINASE DOMAIN-CONTAINING PROTEIN"/>
    <property type="match status" value="1"/>
</dbReference>
<dbReference type="EMBL" id="JADFTS010000005">
    <property type="protein sequence ID" value="KAF9604341.1"/>
    <property type="molecule type" value="Genomic_DNA"/>
</dbReference>
<evidence type="ECO:0000256" key="1">
    <source>
        <dbReference type="ARBA" id="ARBA00004162"/>
    </source>
</evidence>
<evidence type="ECO:0000256" key="3">
    <source>
        <dbReference type="ARBA" id="ARBA00022692"/>
    </source>
</evidence>
<comment type="caution">
    <text evidence="9">The sequence shown here is derived from an EMBL/GenBank/DDBJ whole genome shotgun (WGS) entry which is preliminary data.</text>
</comment>
<organism evidence="9 10">
    <name type="scientific">Coptis chinensis</name>
    <dbReference type="NCBI Taxonomy" id="261450"/>
    <lineage>
        <taxon>Eukaryota</taxon>
        <taxon>Viridiplantae</taxon>
        <taxon>Streptophyta</taxon>
        <taxon>Embryophyta</taxon>
        <taxon>Tracheophyta</taxon>
        <taxon>Spermatophyta</taxon>
        <taxon>Magnoliopsida</taxon>
        <taxon>Ranunculales</taxon>
        <taxon>Ranunculaceae</taxon>
        <taxon>Coptidoideae</taxon>
        <taxon>Coptis</taxon>
    </lineage>
</organism>
<dbReference type="GO" id="GO:0019199">
    <property type="term" value="F:transmembrane receptor protein kinase activity"/>
    <property type="evidence" value="ECO:0007669"/>
    <property type="project" value="InterPro"/>
</dbReference>
<reference evidence="9 10" key="1">
    <citation type="submission" date="2020-10" db="EMBL/GenBank/DDBJ databases">
        <title>The Coptis chinensis genome and diversification of protoberbering-type alkaloids.</title>
        <authorList>
            <person name="Wang B."/>
            <person name="Shu S."/>
            <person name="Song C."/>
            <person name="Liu Y."/>
        </authorList>
    </citation>
    <scope>NUCLEOTIDE SEQUENCE [LARGE SCALE GENOMIC DNA]</scope>
    <source>
        <strain evidence="9">HL-2020</strain>
        <tissue evidence="9">Leaf</tissue>
    </source>
</reference>
<proteinExistence type="predicted"/>
<keyword evidence="2" id="KW-1003">Cell membrane</keyword>
<dbReference type="InterPro" id="IPR018392">
    <property type="entry name" value="LysM"/>
</dbReference>
<dbReference type="AlphaFoldDB" id="A0A835HT52"/>
<dbReference type="GO" id="GO:0045087">
    <property type="term" value="P:innate immune response"/>
    <property type="evidence" value="ECO:0007669"/>
    <property type="project" value="InterPro"/>
</dbReference>
<dbReference type="GO" id="GO:0005886">
    <property type="term" value="C:plasma membrane"/>
    <property type="evidence" value="ECO:0007669"/>
    <property type="project" value="UniProtKB-SubCell"/>
</dbReference>
<keyword evidence="7" id="KW-1015">Disulfide bond</keyword>
<dbReference type="Proteomes" id="UP000631114">
    <property type="component" value="Unassembled WGS sequence"/>
</dbReference>
<comment type="subcellular location">
    <subcellularLocation>
        <location evidence="1">Cell membrane</location>
        <topology evidence="1">Single-pass membrane protein</topology>
    </subcellularLocation>
</comment>
<dbReference type="InterPro" id="IPR036779">
    <property type="entry name" value="LysM_dom_sf"/>
</dbReference>
<keyword evidence="3" id="KW-0812">Transmembrane</keyword>
<keyword evidence="4" id="KW-0732">Signal</keyword>
<dbReference type="Gene3D" id="3.10.350.10">
    <property type="entry name" value="LysM domain"/>
    <property type="match status" value="1"/>
</dbReference>
<dbReference type="OrthoDB" id="4062651at2759"/>
<keyword evidence="5" id="KW-1133">Transmembrane helix</keyword>
<accession>A0A835HT52</accession>
<dbReference type="InterPro" id="IPR044812">
    <property type="entry name" value="CERK1/LYK3-like"/>
</dbReference>
<name>A0A835HT52_9MAGN</name>
<dbReference type="Pfam" id="PF01476">
    <property type="entry name" value="LysM"/>
    <property type="match status" value="1"/>
</dbReference>
<keyword evidence="6" id="KW-0472">Membrane</keyword>
<evidence type="ECO:0000256" key="4">
    <source>
        <dbReference type="ARBA" id="ARBA00022729"/>
    </source>
</evidence>
<evidence type="ECO:0000256" key="7">
    <source>
        <dbReference type="ARBA" id="ARBA00023157"/>
    </source>
</evidence>
<evidence type="ECO:0000256" key="6">
    <source>
        <dbReference type="ARBA" id="ARBA00023136"/>
    </source>
</evidence>
<evidence type="ECO:0000313" key="9">
    <source>
        <dbReference type="EMBL" id="KAF9604341.1"/>
    </source>
</evidence>